<evidence type="ECO:0000256" key="6">
    <source>
        <dbReference type="ARBA" id="ARBA00020337"/>
    </source>
</evidence>
<comment type="pathway">
    <text evidence="3 7">Carbohydrate degradation; pentose phosphate pathway; D-ribulose 5-phosphate from D-glucose 6-phosphate (oxidative stage): step 2/3.</text>
</comment>
<dbReference type="NCBIfam" id="TIGR01198">
    <property type="entry name" value="pgl"/>
    <property type="match status" value="1"/>
</dbReference>
<gene>
    <name evidence="7 9" type="primary">pgl</name>
    <name evidence="9" type="ORF">C7B65_13155</name>
</gene>
<dbReference type="InterPro" id="IPR005900">
    <property type="entry name" value="6-phosphogluconolactonase_DevB"/>
</dbReference>
<sequence>MTKIVEVLPDLEALIDRALAIVLDKLNAAVTERGIGTIALAGGSTPKPLYEKLAAQSLPWDKIHVFWGDERYVPADHPDSNQRMARLAWLDRVEIPASNVHPMATNEADPAIAAQTHAAELQAFFQVKATEFPAFDVILLGIGDDAHTASLFPHTDALRVDDRLVTVGSKDGQPRITFTVPLINHAQTVIFMVAGASKQSALAQIFAPVADDMTYPSRLIAPQGDLWWLLDQSAGQNFKNEG</sequence>
<feature type="domain" description="Glucosamine/galactosamine-6-phosphate isomerase" evidence="8">
    <location>
        <begin position="10"/>
        <end position="228"/>
    </location>
</feature>
<dbReference type="RefSeq" id="WP_073072171.1">
    <property type="nucleotide sequence ID" value="NZ_MPPI01000014.1"/>
</dbReference>
<dbReference type="CDD" id="cd01400">
    <property type="entry name" value="6PGL"/>
    <property type="match status" value="1"/>
</dbReference>
<dbReference type="UniPathway" id="UPA00115">
    <property type="reaction ID" value="UER00409"/>
</dbReference>
<dbReference type="Pfam" id="PF01182">
    <property type="entry name" value="Glucosamine_iso"/>
    <property type="match status" value="1"/>
</dbReference>
<accession>A0A2T1DEM4</accession>
<dbReference type="Gene3D" id="3.40.50.1360">
    <property type="match status" value="1"/>
</dbReference>
<evidence type="ECO:0000256" key="4">
    <source>
        <dbReference type="ARBA" id="ARBA00010662"/>
    </source>
</evidence>
<evidence type="ECO:0000256" key="7">
    <source>
        <dbReference type="RuleBase" id="RU365095"/>
    </source>
</evidence>
<dbReference type="PANTHER" id="PTHR11054:SF0">
    <property type="entry name" value="6-PHOSPHOGLUCONOLACTONASE"/>
    <property type="match status" value="1"/>
</dbReference>
<organism evidence="9 10">
    <name type="scientific">Phormidesmis priestleyi ULC007</name>
    <dbReference type="NCBI Taxonomy" id="1920490"/>
    <lineage>
        <taxon>Bacteria</taxon>
        <taxon>Bacillati</taxon>
        <taxon>Cyanobacteriota</taxon>
        <taxon>Cyanophyceae</taxon>
        <taxon>Leptolyngbyales</taxon>
        <taxon>Leptolyngbyaceae</taxon>
        <taxon>Phormidesmis</taxon>
    </lineage>
</organism>
<evidence type="ECO:0000256" key="2">
    <source>
        <dbReference type="ARBA" id="ARBA00002681"/>
    </source>
</evidence>
<proteinExistence type="inferred from homology"/>
<evidence type="ECO:0000259" key="8">
    <source>
        <dbReference type="Pfam" id="PF01182"/>
    </source>
</evidence>
<name>A0A2T1DEM4_9CYAN</name>
<dbReference type="SUPFAM" id="SSF100950">
    <property type="entry name" value="NagB/RpiA/CoA transferase-like"/>
    <property type="match status" value="1"/>
</dbReference>
<dbReference type="InterPro" id="IPR037171">
    <property type="entry name" value="NagB/RpiA_transferase-like"/>
</dbReference>
<dbReference type="EC" id="3.1.1.31" evidence="5 7"/>
<keyword evidence="10" id="KW-1185">Reference proteome</keyword>
<dbReference type="OrthoDB" id="9810967at2"/>
<reference evidence="9 10" key="2">
    <citation type="submission" date="2018-03" db="EMBL/GenBank/DDBJ databases">
        <title>The ancient ancestry and fast evolution of plastids.</title>
        <authorList>
            <person name="Moore K.R."/>
            <person name="Magnabosco C."/>
            <person name="Momper L."/>
            <person name="Gold D.A."/>
            <person name="Bosak T."/>
            <person name="Fournier G.P."/>
        </authorList>
    </citation>
    <scope>NUCLEOTIDE SEQUENCE [LARGE SCALE GENOMIC DNA]</scope>
    <source>
        <strain evidence="9 10">ULC007</strain>
    </source>
</reference>
<comment type="similarity">
    <text evidence="4 7">Belongs to the glucosamine/galactosamine-6-phosphate isomerase family. 6-phosphogluconolactonase subfamily.</text>
</comment>
<dbReference type="EMBL" id="PVWG01000013">
    <property type="protein sequence ID" value="PSB18962.1"/>
    <property type="molecule type" value="Genomic_DNA"/>
</dbReference>
<evidence type="ECO:0000313" key="9">
    <source>
        <dbReference type="EMBL" id="PSB18962.1"/>
    </source>
</evidence>
<dbReference type="AlphaFoldDB" id="A0A2T1DEM4"/>
<protein>
    <recommendedName>
        <fullName evidence="6 7">6-phosphogluconolactonase</fullName>
        <shortName evidence="7">6PGL</shortName>
        <ecNumber evidence="5 7">3.1.1.31</ecNumber>
    </recommendedName>
</protein>
<dbReference type="Proteomes" id="UP000238634">
    <property type="component" value="Unassembled WGS sequence"/>
</dbReference>
<comment type="caution">
    <text evidence="9">The sequence shown here is derived from an EMBL/GenBank/DDBJ whole genome shotgun (WGS) entry which is preliminary data.</text>
</comment>
<evidence type="ECO:0000313" key="10">
    <source>
        <dbReference type="Proteomes" id="UP000238634"/>
    </source>
</evidence>
<comment type="function">
    <text evidence="2 7">Hydrolysis of 6-phosphogluconolactone to 6-phosphogluconate.</text>
</comment>
<keyword evidence="7" id="KW-0378">Hydrolase</keyword>
<reference evidence="9 10" key="1">
    <citation type="submission" date="2018-02" db="EMBL/GenBank/DDBJ databases">
        <authorList>
            <person name="Cohen D.B."/>
            <person name="Kent A.D."/>
        </authorList>
    </citation>
    <scope>NUCLEOTIDE SEQUENCE [LARGE SCALE GENOMIC DNA]</scope>
    <source>
        <strain evidence="9 10">ULC007</strain>
    </source>
</reference>
<dbReference type="InterPro" id="IPR006148">
    <property type="entry name" value="Glc/Gal-6P_isomerase"/>
</dbReference>
<dbReference type="GO" id="GO:0006098">
    <property type="term" value="P:pentose-phosphate shunt"/>
    <property type="evidence" value="ECO:0007669"/>
    <property type="project" value="UniProtKB-UniPathway"/>
</dbReference>
<dbReference type="InterPro" id="IPR039104">
    <property type="entry name" value="6PGL"/>
</dbReference>
<evidence type="ECO:0000256" key="3">
    <source>
        <dbReference type="ARBA" id="ARBA00004961"/>
    </source>
</evidence>
<dbReference type="GO" id="GO:0017057">
    <property type="term" value="F:6-phosphogluconolactonase activity"/>
    <property type="evidence" value="ECO:0007669"/>
    <property type="project" value="UniProtKB-UniRule"/>
</dbReference>
<dbReference type="STRING" id="1920490.GCA_001895925_04814"/>
<evidence type="ECO:0000256" key="5">
    <source>
        <dbReference type="ARBA" id="ARBA00013198"/>
    </source>
</evidence>
<evidence type="ECO:0000256" key="1">
    <source>
        <dbReference type="ARBA" id="ARBA00000832"/>
    </source>
</evidence>
<comment type="catalytic activity">
    <reaction evidence="1 7">
        <text>6-phospho-D-glucono-1,5-lactone + H2O = 6-phospho-D-gluconate + H(+)</text>
        <dbReference type="Rhea" id="RHEA:12556"/>
        <dbReference type="ChEBI" id="CHEBI:15377"/>
        <dbReference type="ChEBI" id="CHEBI:15378"/>
        <dbReference type="ChEBI" id="CHEBI:57955"/>
        <dbReference type="ChEBI" id="CHEBI:58759"/>
        <dbReference type="EC" id="3.1.1.31"/>
    </reaction>
</comment>
<dbReference type="GO" id="GO:0005975">
    <property type="term" value="P:carbohydrate metabolic process"/>
    <property type="evidence" value="ECO:0007669"/>
    <property type="project" value="UniProtKB-UniRule"/>
</dbReference>
<dbReference type="PANTHER" id="PTHR11054">
    <property type="entry name" value="6-PHOSPHOGLUCONOLACTONASE"/>
    <property type="match status" value="1"/>
</dbReference>